<evidence type="ECO:0000313" key="2">
    <source>
        <dbReference type="EMBL" id="PWB71129.1"/>
    </source>
</evidence>
<gene>
    <name evidence="2" type="ORF">C3F09_08230</name>
</gene>
<comment type="caution">
    <text evidence="2">The sequence shown here is derived from an EMBL/GenBank/DDBJ whole genome shotgun (WGS) entry which is preliminary data.</text>
</comment>
<reference evidence="2 3" key="1">
    <citation type="journal article" date="2018" name="ISME J.">
        <title>A methanotrophic archaeon couples anaerobic oxidation of methane to Fe(III) reduction.</title>
        <authorList>
            <person name="Cai C."/>
            <person name="Leu A.O."/>
            <person name="Xie G.J."/>
            <person name="Guo J."/>
            <person name="Feng Y."/>
            <person name="Zhao J.X."/>
            <person name="Tyson G.W."/>
            <person name="Yuan Z."/>
            <person name="Hu S."/>
        </authorList>
    </citation>
    <scope>NUCLEOTIDE SEQUENCE [LARGE SCALE GENOMIC DNA]</scope>
    <source>
        <strain evidence="2">FeB_12</strain>
    </source>
</reference>
<dbReference type="AlphaFoldDB" id="A0A855X4S6"/>
<dbReference type="Proteomes" id="UP000250918">
    <property type="component" value="Unassembled WGS sequence"/>
</dbReference>
<dbReference type="EMBL" id="PQAP01000124">
    <property type="protein sequence ID" value="PWB71129.1"/>
    <property type="molecule type" value="Genomic_DNA"/>
</dbReference>
<name>A0A855X4S6_9BACT</name>
<evidence type="ECO:0000256" key="1">
    <source>
        <dbReference type="SAM" id="SignalP"/>
    </source>
</evidence>
<protein>
    <submittedName>
        <fullName evidence="2">Uncharacterized protein</fullName>
    </submittedName>
</protein>
<proteinExistence type="predicted"/>
<evidence type="ECO:0000313" key="3">
    <source>
        <dbReference type="Proteomes" id="UP000250918"/>
    </source>
</evidence>
<accession>A0A855X4S6</accession>
<feature type="signal peptide" evidence="1">
    <location>
        <begin position="1"/>
        <end position="20"/>
    </location>
</feature>
<keyword evidence="1" id="KW-0732">Signal</keyword>
<sequence length="517" mass="58810">MSISTATVACCLFLAGAAFAADGSGSVRVGYTIVDDTGSLGVNQETYNTYEGAGISVENFRYLFSNGMTFGADLRNVSLNNRNMRAILGKPGQFSVAFNNSQYRRVYTFDGSQFTRRRQTGVQAMYQPGRYFKFFGGFNLNDKSGATASILDHSLDTIIASTDYRQTSFNLGGQVGDRYGVVRIDYRHTRFDDRLTTNYDRRTDRFSASVSSSVPRFKRLFVAGGFTYRKDSAQVWQSSLRTNELWGAFKAYFSGGFLAEYRVIYDMTKHVGYRLETDNIAHTLSLGKNWGRIGGIQAGYERRIVDDFIDKTSSNGFIGNAWYRPTQHWSFSARTSLRDKSVDEGMTLTGDESVERYRVVATYTDTAWGFVTARFQANNRTSDDLDSKIQYRSLAPAVGIKTGKFGRFEGSYSYSTGKFWNRSQNIGYEFLDHLLSGTFYLPTWRNLTADVGATYYRSKRGQDLEKSHLNFGARYTIQKEYHLEVRYNVFNYDNFLLNNSYYTGNIVEINFIKDFTF</sequence>
<organism evidence="2 3">
    <name type="scientific">candidate division GN15 bacterium</name>
    <dbReference type="NCBI Taxonomy" id="2072418"/>
    <lineage>
        <taxon>Bacteria</taxon>
        <taxon>candidate division GN15</taxon>
    </lineage>
</organism>
<feature type="chain" id="PRO_5032647978" evidence="1">
    <location>
        <begin position="21"/>
        <end position="517"/>
    </location>
</feature>